<sequence length="127" mass="13576">MSKVVAPPDVIGSQQKRRVHLVRALRIAAAISLGVVAMVYVMEFDGSMLFLIGADFLLLIACGPTMLRSLRVWDAIANGAEGILPLLLLGVLIMLLPVVAVVFLVIELSEAAFTRSQNEACSGNSQL</sequence>
<evidence type="ECO:0000313" key="2">
    <source>
        <dbReference type="EMBL" id="QCI98282.1"/>
    </source>
</evidence>
<evidence type="ECO:0000313" key="5">
    <source>
        <dbReference type="Proteomes" id="UP000826513"/>
    </source>
</evidence>
<proteinExistence type="predicted"/>
<accession>A0A4D7DVL9</accession>
<organism evidence="2 4">
    <name type="scientific">Agrobacterium larrymoorei</name>
    <dbReference type="NCBI Taxonomy" id="160699"/>
    <lineage>
        <taxon>Bacteria</taxon>
        <taxon>Pseudomonadati</taxon>
        <taxon>Pseudomonadota</taxon>
        <taxon>Alphaproteobacteria</taxon>
        <taxon>Hyphomicrobiales</taxon>
        <taxon>Rhizobiaceae</taxon>
        <taxon>Rhizobium/Agrobacterium group</taxon>
        <taxon>Agrobacterium</taxon>
    </lineage>
</organism>
<protein>
    <recommendedName>
        <fullName evidence="6">DUF805 domain-containing protein</fullName>
    </recommendedName>
</protein>
<name>A0A4D7DVL9_9HYPH</name>
<dbReference type="AlphaFoldDB" id="A0A4D7DVL9"/>
<dbReference type="KEGG" id="alf:CFBP5473_10395"/>
<reference evidence="3 5" key="2">
    <citation type="submission" date="2021-03" db="EMBL/GenBank/DDBJ databases">
        <title>Rapid diversification of plasmids in a genus of pathogenic and nitrogen fixing bacteria.</title>
        <authorList>
            <person name="Weisberg A.J."/>
            <person name="Miller M."/>
            <person name="Ream W."/>
            <person name="Grunwald N.J."/>
            <person name="Chang J.H."/>
        </authorList>
    </citation>
    <scope>NUCLEOTIDE SEQUENCE [LARGE SCALE GENOMIC DNA]</scope>
    <source>
        <strain evidence="3 5">AF3.44</strain>
    </source>
</reference>
<dbReference type="Proteomes" id="UP000826513">
    <property type="component" value="Chromosome 1"/>
</dbReference>
<keyword evidence="1" id="KW-0812">Transmembrane</keyword>
<feature type="transmembrane region" description="Helical" evidence="1">
    <location>
        <begin position="21"/>
        <end position="42"/>
    </location>
</feature>
<keyword evidence="5" id="KW-1185">Reference proteome</keyword>
<dbReference type="EMBL" id="CP072167">
    <property type="protein sequence ID" value="QYA06264.1"/>
    <property type="molecule type" value="Genomic_DNA"/>
</dbReference>
<evidence type="ECO:0000256" key="1">
    <source>
        <dbReference type="SAM" id="Phobius"/>
    </source>
</evidence>
<dbReference type="RefSeq" id="WP_027675427.1">
    <property type="nucleotide sequence ID" value="NZ_CP039691.1"/>
</dbReference>
<evidence type="ECO:0000313" key="4">
    <source>
        <dbReference type="Proteomes" id="UP000298545"/>
    </source>
</evidence>
<dbReference type="EMBL" id="CP039691">
    <property type="protein sequence ID" value="QCI98282.1"/>
    <property type="molecule type" value="Genomic_DNA"/>
</dbReference>
<evidence type="ECO:0000313" key="3">
    <source>
        <dbReference type="EMBL" id="QYA06264.1"/>
    </source>
</evidence>
<feature type="transmembrane region" description="Helical" evidence="1">
    <location>
        <begin position="48"/>
        <end position="70"/>
    </location>
</feature>
<dbReference type="STRING" id="1367849.GCA_000518585_02675"/>
<reference evidence="2 4" key="1">
    <citation type="submission" date="2019-04" db="EMBL/GenBank/DDBJ databases">
        <title>Complete genome sequence of Agrobacterium larrymoorei CFBP5473.</title>
        <authorList>
            <person name="Haryono M."/>
            <person name="Chou L."/>
            <person name="Lin Y.-C."/>
            <person name="Lai E.-M."/>
            <person name="Kuo C.-H."/>
        </authorList>
    </citation>
    <scope>NUCLEOTIDE SEQUENCE [LARGE SCALE GENOMIC DNA]</scope>
    <source>
        <strain evidence="2 4">CFBP5473</strain>
    </source>
</reference>
<evidence type="ECO:0008006" key="6">
    <source>
        <dbReference type="Google" id="ProtNLM"/>
    </source>
</evidence>
<dbReference type="Proteomes" id="UP000298545">
    <property type="component" value="Chromosome circular"/>
</dbReference>
<gene>
    <name evidence="2" type="ORF">CFBP5473_10395</name>
    <name evidence="3" type="ORF">J5285_09330</name>
</gene>
<feature type="transmembrane region" description="Helical" evidence="1">
    <location>
        <begin position="82"/>
        <end position="106"/>
    </location>
</feature>
<keyword evidence="1" id="KW-1133">Transmembrane helix</keyword>
<keyword evidence="1" id="KW-0472">Membrane</keyword>
<dbReference type="OrthoDB" id="10001682at2"/>